<evidence type="ECO:0000256" key="11">
    <source>
        <dbReference type="ARBA" id="ARBA00022989"/>
    </source>
</evidence>
<dbReference type="PROSITE" id="PS50109">
    <property type="entry name" value="HIS_KIN"/>
    <property type="match status" value="1"/>
</dbReference>
<dbReference type="InterPro" id="IPR003661">
    <property type="entry name" value="HisK_dim/P_dom"/>
</dbReference>
<dbReference type="InterPro" id="IPR003594">
    <property type="entry name" value="HATPase_dom"/>
</dbReference>
<keyword evidence="12" id="KW-0902">Two-component regulatory system</keyword>
<evidence type="ECO:0000256" key="6">
    <source>
        <dbReference type="ARBA" id="ARBA00022679"/>
    </source>
</evidence>
<dbReference type="SMART" id="SM00388">
    <property type="entry name" value="HisKA"/>
    <property type="match status" value="1"/>
</dbReference>
<evidence type="ECO:0000256" key="3">
    <source>
        <dbReference type="ARBA" id="ARBA00012438"/>
    </source>
</evidence>
<evidence type="ECO:0000313" key="15">
    <source>
        <dbReference type="EMBL" id="MDZ5459707.1"/>
    </source>
</evidence>
<dbReference type="Proteomes" id="UP001293718">
    <property type="component" value="Unassembled WGS sequence"/>
</dbReference>
<evidence type="ECO:0000256" key="12">
    <source>
        <dbReference type="ARBA" id="ARBA00023012"/>
    </source>
</evidence>
<keyword evidence="8" id="KW-0547">Nucleotide-binding</keyword>
<dbReference type="SUPFAM" id="SSF55874">
    <property type="entry name" value="ATPase domain of HSP90 chaperone/DNA topoisomerase II/histidine kinase"/>
    <property type="match status" value="1"/>
</dbReference>
<organism evidence="15 16">
    <name type="scientific">Azohydromonas lata</name>
    <dbReference type="NCBI Taxonomy" id="45677"/>
    <lineage>
        <taxon>Bacteria</taxon>
        <taxon>Pseudomonadati</taxon>
        <taxon>Pseudomonadota</taxon>
        <taxon>Betaproteobacteria</taxon>
        <taxon>Burkholderiales</taxon>
        <taxon>Sphaerotilaceae</taxon>
        <taxon>Azohydromonas</taxon>
    </lineage>
</organism>
<comment type="subcellular location">
    <subcellularLocation>
        <location evidence="2">Cell membrane</location>
        <topology evidence="2">Multi-pass membrane protein</topology>
    </subcellularLocation>
</comment>
<evidence type="ECO:0000256" key="2">
    <source>
        <dbReference type="ARBA" id="ARBA00004651"/>
    </source>
</evidence>
<dbReference type="RefSeq" id="WP_322467376.1">
    <property type="nucleotide sequence ID" value="NZ_JAXOJX010000049.1"/>
</dbReference>
<dbReference type="InterPro" id="IPR029151">
    <property type="entry name" value="Sensor-like_sf"/>
</dbReference>
<dbReference type="PANTHER" id="PTHR43065:SF10">
    <property type="entry name" value="PEROXIDE STRESS-ACTIVATED HISTIDINE KINASE MAK3"/>
    <property type="match status" value="1"/>
</dbReference>
<dbReference type="EMBL" id="JAXOJX010000049">
    <property type="protein sequence ID" value="MDZ5459707.1"/>
    <property type="molecule type" value="Genomic_DNA"/>
</dbReference>
<feature type="transmembrane region" description="Helical" evidence="13">
    <location>
        <begin position="311"/>
        <end position="332"/>
    </location>
</feature>
<evidence type="ECO:0000256" key="4">
    <source>
        <dbReference type="ARBA" id="ARBA00022475"/>
    </source>
</evidence>
<dbReference type="Gene3D" id="1.10.287.130">
    <property type="match status" value="1"/>
</dbReference>
<dbReference type="InterPro" id="IPR017055">
    <property type="entry name" value="Sig_transdc_His_kinase_DctB"/>
</dbReference>
<dbReference type="PIRSF" id="PIRSF036431">
    <property type="entry name" value="STHK_DctB"/>
    <property type="match status" value="1"/>
</dbReference>
<dbReference type="InterPro" id="IPR004358">
    <property type="entry name" value="Sig_transdc_His_kin-like_C"/>
</dbReference>
<evidence type="ECO:0000313" key="16">
    <source>
        <dbReference type="Proteomes" id="UP001293718"/>
    </source>
</evidence>
<sequence length="582" mass="63462">MPRLYLARSSSSRMLRAFLALVAMALFAALLAGVGAWVERREMALKAQALHHALEAHALGLQSTAERFDFLPLACARHPAVTALLEKPADGEFVLRANAYFEELNRVVGASALYLLDRQGLTLAASNWRTGDSFVGMNYSRRPYFEKSLAGERSVFYGVGLTTGVPGLFIAEPVHGATGILGVLVVKVGLDAVQAAWASAPDPVVLSDARGVVFLSSVPAWLYGTRQPLAKEDVAWLNGQRQYGLAQRSFALLPWRVEGRADDQQVAPYKVRAEVGGVHRTLLAADMKMPRTDWTLSVMADLSEVYQAKRLAQVITGLVVLLLVLSLLYWRLRERRLAEQRQRAQEAQLQHAARLASLGELASTLAHELGQPLMALSSYAVAAQRFAQQSSRDLLHQTLAEIQAQARRAADIVARMRGFVRQRSRGQERCEIQDIVNSVLALVAPEIRKLKSAIELDLPATLPAVCGDRLLLEQLLLNLLMNALQAMKDVDEGGRRITIRALAEGAVVKLEVQDTGPGIAADVVPRIFEPFFTTKADGLGVGLKICRSIAESHGGRLAHASPPGCGALFILTLPLESCKDDR</sequence>
<evidence type="ECO:0000256" key="9">
    <source>
        <dbReference type="ARBA" id="ARBA00022777"/>
    </source>
</evidence>
<evidence type="ECO:0000256" key="8">
    <source>
        <dbReference type="ARBA" id="ARBA00022741"/>
    </source>
</evidence>
<keyword evidence="11 13" id="KW-1133">Transmembrane helix</keyword>
<dbReference type="EC" id="2.7.13.3" evidence="3"/>
<dbReference type="InterPro" id="IPR036890">
    <property type="entry name" value="HATPase_C_sf"/>
</dbReference>
<comment type="catalytic activity">
    <reaction evidence="1">
        <text>ATP + protein L-histidine = ADP + protein N-phospho-L-histidine.</text>
        <dbReference type="EC" id="2.7.13.3"/>
    </reaction>
</comment>
<dbReference type="GO" id="GO:0005524">
    <property type="term" value="F:ATP binding"/>
    <property type="evidence" value="ECO:0007669"/>
    <property type="project" value="UniProtKB-KW"/>
</dbReference>
<dbReference type="Pfam" id="PF02518">
    <property type="entry name" value="HATPase_c"/>
    <property type="match status" value="1"/>
</dbReference>
<dbReference type="PANTHER" id="PTHR43065">
    <property type="entry name" value="SENSOR HISTIDINE KINASE"/>
    <property type="match status" value="1"/>
</dbReference>
<dbReference type="InterPro" id="IPR036097">
    <property type="entry name" value="HisK_dim/P_sf"/>
</dbReference>
<gene>
    <name evidence="15" type="ORF">SM757_24310</name>
</gene>
<keyword evidence="13" id="KW-0472">Membrane</keyword>
<feature type="domain" description="Histidine kinase" evidence="14">
    <location>
        <begin position="364"/>
        <end position="577"/>
    </location>
</feature>
<evidence type="ECO:0000256" key="7">
    <source>
        <dbReference type="ARBA" id="ARBA00022692"/>
    </source>
</evidence>
<dbReference type="Gene3D" id="3.30.565.10">
    <property type="entry name" value="Histidine kinase-like ATPase, C-terminal domain"/>
    <property type="match status" value="1"/>
</dbReference>
<evidence type="ECO:0000259" key="14">
    <source>
        <dbReference type="PROSITE" id="PS50109"/>
    </source>
</evidence>
<dbReference type="SMART" id="SM00387">
    <property type="entry name" value="HATPase_c"/>
    <property type="match status" value="1"/>
</dbReference>
<keyword evidence="9" id="KW-0418">Kinase</keyword>
<protein>
    <recommendedName>
        <fullName evidence="3">histidine kinase</fullName>
        <ecNumber evidence="3">2.7.13.3</ecNumber>
    </recommendedName>
</protein>
<dbReference type="SUPFAM" id="SSF47384">
    <property type="entry name" value="Homodimeric domain of signal transducing histidine kinase"/>
    <property type="match status" value="1"/>
</dbReference>
<evidence type="ECO:0000256" key="13">
    <source>
        <dbReference type="SAM" id="Phobius"/>
    </source>
</evidence>
<evidence type="ECO:0000256" key="1">
    <source>
        <dbReference type="ARBA" id="ARBA00000085"/>
    </source>
</evidence>
<keyword evidence="7 13" id="KW-0812">Transmembrane</keyword>
<accession>A0ABU5ILB8</accession>
<evidence type="ECO:0000256" key="10">
    <source>
        <dbReference type="ARBA" id="ARBA00022840"/>
    </source>
</evidence>
<dbReference type="CDD" id="cd00082">
    <property type="entry name" value="HisKA"/>
    <property type="match status" value="1"/>
</dbReference>
<keyword evidence="5" id="KW-0597">Phosphoprotein</keyword>
<keyword evidence="16" id="KW-1185">Reference proteome</keyword>
<evidence type="ECO:0000256" key="5">
    <source>
        <dbReference type="ARBA" id="ARBA00022553"/>
    </source>
</evidence>
<proteinExistence type="predicted"/>
<keyword evidence="10 15" id="KW-0067">ATP-binding</keyword>
<dbReference type="PRINTS" id="PR00344">
    <property type="entry name" value="BCTRLSENSOR"/>
</dbReference>
<reference evidence="15 16" key="1">
    <citation type="submission" date="2023-11" db="EMBL/GenBank/DDBJ databases">
        <title>Draft genome of Azohydromonas lata strain H1 (DSM1123), a polyhydroxyalkanoate producer.</title>
        <authorList>
            <person name="Traversa D."/>
            <person name="D'Addabbo P."/>
            <person name="Pazzani C."/>
            <person name="Manzari C."/>
            <person name="Chiara M."/>
            <person name="Scrascia M."/>
        </authorList>
    </citation>
    <scope>NUCLEOTIDE SEQUENCE [LARGE SCALE GENOMIC DNA]</scope>
    <source>
        <strain evidence="15 16">H1</strain>
    </source>
</reference>
<dbReference type="Pfam" id="PF00512">
    <property type="entry name" value="HisKA"/>
    <property type="match status" value="1"/>
</dbReference>
<keyword evidence="6" id="KW-0808">Transferase</keyword>
<dbReference type="Gene3D" id="3.30.450.20">
    <property type="entry name" value="PAS domain"/>
    <property type="match status" value="2"/>
</dbReference>
<name>A0ABU5ILB8_9BURK</name>
<dbReference type="SUPFAM" id="SSF103190">
    <property type="entry name" value="Sensory domain-like"/>
    <property type="match status" value="1"/>
</dbReference>
<dbReference type="InterPro" id="IPR005467">
    <property type="entry name" value="His_kinase_dom"/>
</dbReference>
<comment type="caution">
    <text evidence="15">The sequence shown here is derived from an EMBL/GenBank/DDBJ whole genome shotgun (WGS) entry which is preliminary data.</text>
</comment>
<keyword evidence="4" id="KW-1003">Cell membrane</keyword>